<organism evidence="2 3">
    <name type="scientific">Tetrabaena socialis</name>
    <dbReference type="NCBI Taxonomy" id="47790"/>
    <lineage>
        <taxon>Eukaryota</taxon>
        <taxon>Viridiplantae</taxon>
        <taxon>Chlorophyta</taxon>
        <taxon>core chlorophytes</taxon>
        <taxon>Chlorophyceae</taxon>
        <taxon>CS clade</taxon>
        <taxon>Chlamydomonadales</taxon>
        <taxon>Tetrabaenaceae</taxon>
        <taxon>Tetrabaena</taxon>
    </lineage>
</organism>
<dbReference type="AlphaFoldDB" id="A0A2J7ZWC6"/>
<feature type="region of interest" description="Disordered" evidence="1">
    <location>
        <begin position="25"/>
        <end position="59"/>
    </location>
</feature>
<sequence length="218" mass="22949">MAAAVAGGDRKNKARGASYKLAWQRAGTGRAKELQGTAPAGQAVGQSEPTGGRPLRPSEASRPLALHTQTYTYVFSRLQHHAHRTQLQRTFCEGLHGAPPAEPNAAFYSELDERLRLQHTTLAAVHTKSVEESLAAAGWQAAEAGGAEAVPGSGPVVGADTVSMRNAVNSSLSQQLEFFTACMAEYCGEACACSCPGCECSCRTSQRALRGLLAAYGR</sequence>
<protein>
    <submittedName>
        <fullName evidence="2">Uncharacterized protein</fullName>
    </submittedName>
</protein>
<dbReference type="Proteomes" id="UP000236333">
    <property type="component" value="Unassembled WGS sequence"/>
</dbReference>
<gene>
    <name evidence="2" type="ORF">TSOC_009280</name>
</gene>
<keyword evidence="3" id="KW-1185">Reference proteome</keyword>
<accession>A0A2J7ZWC6</accession>
<evidence type="ECO:0000313" key="2">
    <source>
        <dbReference type="EMBL" id="PNH04555.1"/>
    </source>
</evidence>
<comment type="caution">
    <text evidence="2">The sequence shown here is derived from an EMBL/GenBank/DDBJ whole genome shotgun (WGS) entry which is preliminary data.</text>
</comment>
<dbReference type="EMBL" id="PGGS01000379">
    <property type="protein sequence ID" value="PNH04555.1"/>
    <property type="molecule type" value="Genomic_DNA"/>
</dbReference>
<evidence type="ECO:0000256" key="1">
    <source>
        <dbReference type="SAM" id="MobiDB-lite"/>
    </source>
</evidence>
<proteinExistence type="predicted"/>
<dbReference type="OrthoDB" id="534849at2759"/>
<reference evidence="2 3" key="1">
    <citation type="journal article" date="2017" name="Mol. Biol. Evol.">
        <title>The 4-celled Tetrabaena socialis nuclear genome reveals the essential components for genetic control of cell number at the origin of multicellularity in the volvocine lineage.</title>
        <authorList>
            <person name="Featherston J."/>
            <person name="Arakaki Y."/>
            <person name="Hanschen E.R."/>
            <person name="Ferris P.J."/>
            <person name="Michod R.E."/>
            <person name="Olson B.J.S.C."/>
            <person name="Nozaki H."/>
            <person name="Durand P.M."/>
        </authorList>
    </citation>
    <scope>NUCLEOTIDE SEQUENCE [LARGE SCALE GENOMIC DNA]</scope>
    <source>
        <strain evidence="2 3">NIES-571</strain>
    </source>
</reference>
<name>A0A2J7ZWC6_9CHLO</name>
<evidence type="ECO:0000313" key="3">
    <source>
        <dbReference type="Proteomes" id="UP000236333"/>
    </source>
</evidence>